<keyword evidence="6" id="KW-1185">Reference proteome</keyword>
<dbReference type="GO" id="GO:0004623">
    <property type="term" value="F:phospholipase A2 activity"/>
    <property type="evidence" value="ECO:0007669"/>
    <property type="project" value="TreeGrafter"/>
</dbReference>
<evidence type="ECO:0000313" key="7">
    <source>
        <dbReference type="RefSeq" id="XP_026550503.1"/>
    </source>
</evidence>
<dbReference type="InterPro" id="IPR007053">
    <property type="entry name" value="LRAT_dom"/>
</dbReference>
<evidence type="ECO:0000313" key="6">
    <source>
        <dbReference type="Proteomes" id="UP000504612"/>
    </source>
</evidence>
<feature type="non-terminal residue" evidence="7">
    <location>
        <position position="1"/>
    </location>
</feature>
<accession>A0A6J1WC23</accession>
<dbReference type="InterPro" id="IPR051496">
    <property type="entry name" value="H-rev107_PLA/AT"/>
</dbReference>
<feature type="domain" description="LRAT" evidence="5">
    <location>
        <begin position="17"/>
        <end position="133"/>
    </location>
</feature>
<gene>
    <name evidence="7" type="primary">LOC113432610</name>
</gene>
<dbReference type="PANTHER" id="PTHR13943">
    <property type="entry name" value="HRAS-LIKE SUPPRESSOR - RELATED"/>
    <property type="match status" value="1"/>
</dbReference>
<keyword evidence="4" id="KW-0443">Lipid metabolism</keyword>
<reference evidence="7" key="1">
    <citation type="submission" date="2025-08" db="UniProtKB">
        <authorList>
            <consortium name="RefSeq"/>
        </authorList>
    </citation>
    <scope>IDENTIFICATION</scope>
</reference>
<evidence type="ECO:0000256" key="3">
    <source>
        <dbReference type="ARBA" id="ARBA00022801"/>
    </source>
</evidence>
<dbReference type="GO" id="GO:0016410">
    <property type="term" value="F:N-acyltransferase activity"/>
    <property type="evidence" value="ECO:0007669"/>
    <property type="project" value="TreeGrafter"/>
</dbReference>
<dbReference type="RefSeq" id="XP_026550503.1">
    <property type="nucleotide sequence ID" value="XM_026694718.1"/>
</dbReference>
<sequence>CNLVFLSLQVDLEPGDLIEIYRKGYQHWAVYVGLGNVIHLAAPTEYADAGAASLKSLWTDTAIVKKEQLSRVVGPDHYRVSNKHDSRYPVRTPDQIISYAEKLEGKTLKYGVTTQNCEHFCNSLRYDVARSDQVSVERSIFYNRFTQTIPNR</sequence>
<dbReference type="KEGG" id="nss:113432610"/>
<name>A0A6J1WC23_9SAUR</name>
<dbReference type="Gene3D" id="3.90.1720.10">
    <property type="entry name" value="endopeptidase domain like (from Nostoc punctiforme)"/>
    <property type="match status" value="1"/>
</dbReference>
<dbReference type="AlphaFoldDB" id="A0A6J1WC23"/>
<dbReference type="GeneID" id="113432610"/>
<organism evidence="6 7">
    <name type="scientific">Notechis scutatus</name>
    <name type="common">mainland tiger snake</name>
    <dbReference type="NCBI Taxonomy" id="8663"/>
    <lineage>
        <taxon>Eukaryota</taxon>
        <taxon>Metazoa</taxon>
        <taxon>Chordata</taxon>
        <taxon>Craniata</taxon>
        <taxon>Vertebrata</taxon>
        <taxon>Euteleostomi</taxon>
        <taxon>Lepidosauria</taxon>
        <taxon>Squamata</taxon>
        <taxon>Bifurcata</taxon>
        <taxon>Unidentata</taxon>
        <taxon>Episquamata</taxon>
        <taxon>Toxicofera</taxon>
        <taxon>Serpentes</taxon>
        <taxon>Colubroidea</taxon>
        <taxon>Elapidae</taxon>
        <taxon>Hydrophiinae</taxon>
        <taxon>Notechis</taxon>
    </lineage>
</organism>
<dbReference type="PROSITE" id="PS51934">
    <property type="entry name" value="LRAT"/>
    <property type="match status" value="1"/>
</dbReference>
<evidence type="ECO:0000256" key="1">
    <source>
        <dbReference type="ARBA" id="ARBA00007824"/>
    </source>
</evidence>
<dbReference type="PANTHER" id="PTHR13943:SF31">
    <property type="entry name" value="PHOSPHOLIPASE A AND ACYLTRANSFERASE 3"/>
    <property type="match status" value="1"/>
</dbReference>
<dbReference type="GO" id="GO:0008970">
    <property type="term" value="F:phospholipase A1 activity"/>
    <property type="evidence" value="ECO:0007669"/>
    <property type="project" value="TreeGrafter"/>
</dbReference>
<proteinExistence type="inferred from homology"/>
<dbReference type="GO" id="GO:0005737">
    <property type="term" value="C:cytoplasm"/>
    <property type="evidence" value="ECO:0007669"/>
    <property type="project" value="TreeGrafter"/>
</dbReference>
<dbReference type="Pfam" id="PF04970">
    <property type="entry name" value="LRAT"/>
    <property type="match status" value="1"/>
</dbReference>
<evidence type="ECO:0000256" key="4">
    <source>
        <dbReference type="ARBA" id="ARBA00023098"/>
    </source>
</evidence>
<dbReference type="Proteomes" id="UP000504612">
    <property type="component" value="Unplaced"/>
</dbReference>
<evidence type="ECO:0000256" key="2">
    <source>
        <dbReference type="ARBA" id="ARBA00022679"/>
    </source>
</evidence>
<dbReference type="GO" id="GO:0070292">
    <property type="term" value="P:N-acylphosphatidylethanolamine metabolic process"/>
    <property type="evidence" value="ECO:0007669"/>
    <property type="project" value="TreeGrafter"/>
</dbReference>
<keyword evidence="2" id="KW-0808">Transferase</keyword>
<comment type="similarity">
    <text evidence="1">Belongs to the H-rev107 family.</text>
</comment>
<protein>
    <submittedName>
        <fullName evidence="7">HRAS-like suppressor 3</fullName>
    </submittedName>
</protein>
<keyword evidence="3" id="KW-0378">Hydrolase</keyword>
<evidence type="ECO:0000259" key="5">
    <source>
        <dbReference type="PROSITE" id="PS51934"/>
    </source>
</evidence>